<evidence type="ECO:0000313" key="1">
    <source>
        <dbReference type="EMBL" id="KAJ2776532.1"/>
    </source>
</evidence>
<dbReference type="Proteomes" id="UP001140066">
    <property type="component" value="Unassembled WGS sequence"/>
</dbReference>
<name>A0ACC1K9N8_9FUNG</name>
<sequence>VSVANTNEDVSDLVEREMLNAARAIDEAVRRLQALANQPRDSSLTDHQVQVHDAILDSSMAMTNAIAQLIRAATASQQEIVAQGRGSSTKAAFYKKNNRWTDGLISAAKAVAVATNNLVETADGVIKGTRSLEHLVVAAREVSAATVQLVAASRVKSQLHSKTQERLELAAKAVTEASAHLVRATQRLTEKEEENRQAEDFDKMSNLEFKSKEMEQQVMILKLEKDLVGARRRLAEMRRHGYHADEEDGSF</sequence>
<feature type="non-terminal residue" evidence="1">
    <location>
        <position position="1"/>
    </location>
</feature>
<evidence type="ECO:0000313" key="2">
    <source>
        <dbReference type="Proteomes" id="UP001140066"/>
    </source>
</evidence>
<dbReference type="EMBL" id="JANBUK010001938">
    <property type="protein sequence ID" value="KAJ2776532.1"/>
    <property type="molecule type" value="Genomic_DNA"/>
</dbReference>
<keyword evidence="2" id="KW-1185">Reference proteome</keyword>
<reference evidence="1" key="1">
    <citation type="submission" date="2022-07" db="EMBL/GenBank/DDBJ databases">
        <title>Phylogenomic reconstructions and comparative analyses of Kickxellomycotina fungi.</title>
        <authorList>
            <person name="Reynolds N.K."/>
            <person name="Stajich J.E."/>
            <person name="Barry K."/>
            <person name="Grigoriev I.V."/>
            <person name="Crous P."/>
            <person name="Smith M.E."/>
        </authorList>
    </citation>
    <scope>NUCLEOTIDE SEQUENCE</scope>
    <source>
        <strain evidence="1">BCRC 34191</strain>
    </source>
</reference>
<gene>
    <name evidence="1" type="primary">SLA2_1</name>
    <name evidence="1" type="ORF">GGI18_004334</name>
</gene>
<organism evidence="1 2">
    <name type="scientific">Coemansia linderi</name>
    <dbReference type="NCBI Taxonomy" id="2663919"/>
    <lineage>
        <taxon>Eukaryota</taxon>
        <taxon>Fungi</taxon>
        <taxon>Fungi incertae sedis</taxon>
        <taxon>Zoopagomycota</taxon>
        <taxon>Kickxellomycotina</taxon>
        <taxon>Kickxellomycetes</taxon>
        <taxon>Kickxellales</taxon>
        <taxon>Kickxellaceae</taxon>
        <taxon>Coemansia</taxon>
    </lineage>
</organism>
<comment type="caution">
    <text evidence="1">The sequence shown here is derived from an EMBL/GenBank/DDBJ whole genome shotgun (WGS) entry which is preliminary data.</text>
</comment>
<protein>
    <submittedName>
        <fullName evidence="1">Sla2 Src-like adaptor 2</fullName>
    </submittedName>
</protein>
<proteinExistence type="predicted"/>
<accession>A0ACC1K9N8</accession>